<comment type="function">
    <text evidence="7">Catalyzes the anaerobic formation of alpha-ketobutyrate and ammonia from threonine in a two-step reaction. The first step involved a dehydration of threonine and a production of enamine intermediates (aminocrotonate), which tautomerizes to its imine form (iminobutyrate). Both intermediates are unstable and short-lived. The second step is the nonenzymatic hydrolysis of the enamine/imine intermediates to form 2-ketobutyrate and free ammonia. In the low water environment of the cell, the second step is accelerated by RidA.</text>
</comment>
<dbReference type="InterPro" id="IPR036052">
    <property type="entry name" value="TrpB-like_PALP_sf"/>
</dbReference>
<dbReference type="PANTHER" id="PTHR43050:SF1">
    <property type="entry name" value="SERINE RACEMASE"/>
    <property type="match status" value="1"/>
</dbReference>
<dbReference type="PANTHER" id="PTHR43050">
    <property type="entry name" value="SERINE / THREONINE RACEMASE FAMILY MEMBER"/>
    <property type="match status" value="1"/>
</dbReference>
<protein>
    <recommendedName>
        <fullName evidence="4">threonine ammonia-lyase</fullName>
        <ecNumber evidence="4">4.3.1.19</ecNumber>
    </recommendedName>
    <alternativeName>
        <fullName evidence="8">Threonine deaminase</fullName>
    </alternativeName>
</protein>
<dbReference type="GO" id="GO:0005524">
    <property type="term" value="F:ATP binding"/>
    <property type="evidence" value="ECO:0007669"/>
    <property type="project" value="TreeGrafter"/>
</dbReference>
<evidence type="ECO:0000256" key="6">
    <source>
        <dbReference type="ARBA" id="ARBA00023239"/>
    </source>
</evidence>
<dbReference type="GO" id="GO:0030378">
    <property type="term" value="F:serine racemase activity"/>
    <property type="evidence" value="ECO:0007669"/>
    <property type="project" value="TreeGrafter"/>
</dbReference>
<gene>
    <name evidence="10" type="ORF">JF888_09065</name>
</gene>
<dbReference type="GO" id="GO:0008721">
    <property type="term" value="F:D-serine ammonia-lyase activity"/>
    <property type="evidence" value="ECO:0007669"/>
    <property type="project" value="TreeGrafter"/>
</dbReference>
<dbReference type="Pfam" id="PF00291">
    <property type="entry name" value="PALP"/>
    <property type="match status" value="1"/>
</dbReference>
<proteinExistence type="inferred from homology"/>
<reference evidence="10 11" key="1">
    <citation type="submission" date="2020-10" db="EMBL/GenBank/DDBJ databases">
        <title>Ca. Dormibacterota MAGs.</title>
        <authorList>
            <person name="Montgomery K."/>
        </authorList>
    </citation>
    <scope>NUCLEOTIDE SEQUENCE [LARGE SCALE GENOMIC DNA]</scope>
    <source>
        <strain evidence="10">SC8811_S16_3</strain>
    </source>
</reference>
<keyword evidence="5" id="KW-0663">Pyridoxal phosphate</keyword>
<evidence type="ECO:0000313" key="11">
    <source>
        <dbReference type="Proteomes" id="UP000620075"/>
    </source>
</evidence>
<dbReference type="GO" id="GO:0003941">
    <property type="term" value="F:L-serine ammonia-lyase activity"/>
    <property type="evidence" value="ECO:0007669"/>
    <property type="project" value="TreeGrafter"/>
</dbReference>
<evidence type="ECO:0000259" key="9">
    <source>
        <dbReference type="Pfam" id="PF00291"/>
    </source>
</evidence>
<feature type="domain" description="Tryptophan synthase beta chain-like PALP" evidence="9">
    <location>
        <begin position="17"/>
        <end position="293"/>
    </location>
</feature>
<dbReference type="CDD" id="cd01562">
    <property type="entry name" value="Thr-dehyd"/>
    <property type="match status" value="1"/>
</dbReference>
<sequence length="318" mass="34038">MREQAELIAQAAERIQPHIRRTPALSTDLDQFLRLKPECFQVTGSFKVRGAFNAVMKLHAERPETKGVIAVSSGNHAQALALAARAVGLRAVILIPEDANPAKVAATRALGAEVIQHGITFANREEKLREAIGQRSLTLIHPFDDWNIVHGQATAARELLEDEPELQVLAVPTGGGGLLSGSALSAKIHNRDLKVIGVEPESADDAARSFRTGSIQSLREAPTTLADGVRTTAIGSCTYEVAIRRRLVDDIVTVSENEIIEATRAAWLKLKLALEPTGALPLAAYLAEKLPGANRRLGLLLSGGNFEPATIAKLLATS</sequence>
<evidence type="ECO:0000256" key="8">
    <source>
        <dbReference type="ARBA" id="ARBA00031427"/>
    </source>
</evidence>
<evidence type="ECO:0000313" key="10">
    <source>
        <dbReference type="EMBL" id="MBJ7603320.1"/>
    </source>
</evidence>
<dbReference type="GO" id="GO:1901605">
    <property type="term" value="P:alpha-amino acid metabolic process"/>
    <property type="evidence" value="ECO:0007669"/>
    <property type="project" value="UniProtKB-ARBA"/>
</dbReference>
<dbReference type="InterPro" id="IPR001926">
    <property type="entry name" value="TrpB-like_PALP"/>
</dbReference>
<comment type="cofactor">
    <cofactor evidence="2">
        <name>pyridoxal 5'-phosphate</name>
        <dbReference type="ChEBI" id="CHEBI:597326"/>
    </cofactor>
</comment>
<evidence type="ECO:0000256" key="1">
    <source>
        <dbReference type="ARBA" id="ARBA00001274"/>
    </source>
</evidence>
<keyword evidence="6" id="KW-0456">Lyase</keyword>
<evidence type="ECO:0000256" key="2">
    <source>
        <dbReference type="ARBA" id="ARBA00001933"/>
    </source>
</evidence>
<evidence type="ECO:0000256" key="4">
    <source>
        <dbReference type="ARBA" id="ARBA00012096"/>
    </source>
</evidence>
<dbReference type="EMBL" id="JAEKNQ010000035">
    <property type="protein sequence ID" value="MBJ7603320.1"/>
    <property type="molecule type" value="Genomic_DNA"/>
</dbReference>
<comment type="similarity">
    <text evidence="3">Belongs to the serine/threonine dehydratase family.</text>
</comment>
<dbReference type="GO" id="GO:0004794">
    <property type="term" value="F:threonine deaminase activity"/>
    <property type="evidence" value="ECO:0007669"/>
    <property type="project" value="UniProtKB-EC"/>
</dbReference>
<dbReference type="AlphaFoldDB" id="A0A934N775"/>
<accession>A0A934N775</accession>
<dbReference type="GO" id="GO:0018114">
    <property type="term" value="F:threonine racemase activity"/>
    <property type="evidence" value="ECO:0007669"/>
    <property type="project" value="TreeGrafter"/>
</dbReference>
<name>A0A934N775_9BACT</name>
<dbReference type="SUPFAM" id="SSF53686">
    <property type="entry name" value="Tryptophan synthase beta subunit-like PLP-dependent enzymes"/>
    <property type="match status" value="1"/>
</dbReference>
<dbReference type="Proteomes" id="UP000620075">
    <property type="component" value="Unassembled WGS sequence"/>
</dbReference>
<comment type="caution">
    <text evidence="10">The sequence shown here is derived from an EMBL/GenBank/DDBJ whole genome shotgun (WGS) entry which is preliminary data.</text>
</comment>
<evidence type="ECO:0000256" key="7">
    <source>
        <dbReference type="ARBA" id="ARBA00025527"/>
    </source>
</evidence>
<dbReference type="EC" id="4.3.1.19" evidence="4"/>
<dbReference type="FunFam" id="3.40.50.1100:FF:000005">
    <property type="entry name" value="Threonine dehydratase catabolic"/>
    <property type="match status" value="1"/>
</dbReference>
<dbReference type="GO" id="GO:0030170">
    <property type="term" value="F:pyridoxal phosphate binding"/>
    <property type="evidence" value="ECO:0007669"/>
    <property type="project" value="TreeGrafter"/>
</dbReference>
<evidence type="ECO:0000256" key="5">
    <source>
        <dbReference type="ARBA" id="ARBA00022898"/>
    </source>
</evidence>
<organism evidence="10 11">
    <name type="scientific">Candidatus Dormiibacter inghamiae</name>
    <dbReference type="NCBI Taxonomy" id="3127013"/>
    <lineage>
        <taxon>Bacteria</taxon>
        <taxon>Bacillati</taxon>
        <taxon>Candidatus Dormiibacterota</taxon>
        <taxon>Candidatus Dormibacteria</taxon>
        <taxon>Candidatus Dormibacterales</taxon>
        <taxon>Candidatus Dormibacteraceae</taxon>
        <taxon>Candidatus Dormiibacter</taxon>
    </lineage>
</organism>
<dbReference type="GO" id="GO:0000287">
    <property type="term" value="F:magnesium ion binding"/>
    <property type="evidence" value="ECO:0007669"/>
    <property type="project" value="TreeGrafter"/>
</dbReference>
<evidence type="ECO:0000256" key="3">
    <source>
        <dbReference type="ARBA" id="ARBA00010869"/>
    </source>
</evidence>
<dbReference type="Gene3D" id="3.40.50.1100">
    <property type="match status" value="2"/>
</dbReference>
<comment type="catalytic activity">
    <reaction evidence="1">
        <text>L-threonine = 2-oxobutanoate + NH4(+)</text>
        <dbReference type="Rhea" id="RHEA:22108"/>
        <dbReference type="ChEBI" id="CHEBI:16763"/>
        <dbReference type="ChEBI" id="CHEBI:28938"/>
        <dbReference type="ChEBI" id="CHEBI:57926"/>
        <dbReference type="EC" id="4.3.1.19"/>
    </reaction>
</comment>